<dbReference type="InterPro" id="IPR017871">
    <property type="entry name" value="ABC_transporter-like_CS"/>
</dbReference>
<name>A0A0S2ZPD0_9FUSO</name>
<dbReference type="SMART" id="SM00382">
    <property type="entry name" value="AAA"/>
    <property type="match status" value="1"/>
</dbReference>
<evidence type="ECO:0000256" key="7">
    <source>
        <dbReference type="ARBA" id="ARBA00023136"/>
    </source>
</evidence>
<dbReference type="GO" id="GO:0005886">
    <property type="term" value="C:plasma membrane"/>
    <property type="evidence" value="ECO:0007669"/>
    <property type="project" value="UniProtKB-SubCell"/>
</dbReference>
<dbReference type="SUPFAM" id="SSF52540">
    <property type="entry name" value="P-loop containing nucleoside triphosphate hydrolases"/>
    <property type="match status" value="1"/>
</dbReference>
<evidence type="ECO:0000256" key="1">
    <source>
        <dbReference type="ARBA" id="ARBA00004202"/>
    </source>
</evidence>
<sequence>MLLEVKNLSVKIKKSGKEIVKNISFNMEENTCLGILGESGSGKSMTCKSILGILKDNLEASGEIIFGGRNLLTLKKEESRDIRGKEICMILQNPMTSFDPLYTIGNQLLETFLEHLNINRDEAYKLAVESLEKMRLKDIEEVLKKYPHELSGGMLQRIMIAVAIALKPKLIIADEPTTAIDSLNQKDIIDEFIILKKELNVSLLFVTHDLGVLTNLADNLIVMQNGEIVEKGTTKEIMTNAKHEHTKFLIGTRRALMEKFKKVKEYDK</sequence>
<dbReference type="GO" id="GO:0005524">
    <property type="term" value="F:ATP binding"/>
    <property type="evidence" value="ECO:0007669"/>
    <property type="project" value="UniProtKB-KW"/>
</dbReference>
<dbReference type="Proteomes" id="UP000063275">
    <property type="component" value="Chromosome"/>
</dbReference>
<keyword evidence="6 9" id="KW-0067">ATP-binding</keyword>
<dbReference type="PROSITE" id="PS50893">
    <property type="entry name" value="ABC_TRANSPORTER_2"/>
    <property type="match status" value="1"/>
</dbReference>
<evidence type="ECO:0000256" key="3">
    <source>
        <dbReference type="ARBA" id="ARBA00022448"/>
    </source>
</evidence>
<accession>A0A0S2ZPD0</accession>
<dbReference type="EMBL" id="CP013331">
    <property type="protein sequence ID" value="ALQ40662.1"/>
    <property type="molecule type" value="Genomic_DNA"/>
</dbReference>
<dbReference type="InterPro" id="IPR003593">
    <property type="entry name" value="AAA+_ATPase"/>
</dbReference>
<dbReference type="OrthoDB" id="9806285at2"/>
<dbReference type="Gene3D" id="3.40.50.300">
    <property type="entry name" value="P-loop containing nucleotide triphosphate hydrolases"/>
    <property type="match status" value="1"/>
</dbReference>
<comment type="subcellular location">
    <subcellularLocation>
        <location evidence="1">Cell membrane</location>
        <topology evidence="1">Peripheral membrane protein</topology>
    </subcellularLocation>
</comment>
<dbReference type="PANTHER" id="PTHR43297:SF2">
    <property type="entry name" value="DIPEPTIDE TRANSPORT ATP-BINDING PROTEIN DPPD"/>
    <property type="match status" value="1"/>
</dbReference>
<evidence type="ECO:0000313" key="10">
    <source>
        <dbReference type="Proteomes" id="UP000063275"/>
    </source>
</evidence>
<evidence type="ECO:0000256" key="4">
    <source>
        <dbReference type="ARBA" id="ARBA00022475"/>
    </source>
</evidence>
<reference evidence="9 10" key="1">
    <citation type="submission" date="2015-11" db="EMBL/GenBank/DDBJ databases">
        <authorList>
            <person name="Zhang Y."/>
            <person name="Guo Z."/>
        </authorList>
    </citation>
    <scope>NUCLEOTIDE SEQUENCE [LARGE SCALE GENOMIC DNA]</scope>
    <source>
        <strain evidence="9 10">ChDC F174</strain>
    </source>
</reference>
<proteinExistence type="inferred from homology"/>
<dbReference type="PANTHER" id="PTHR43297">
    <property type="entry name" value="OLIGOPEPTIDE TRANSPORT ATP-BINDING PROTEIN APPD"/>
    <property type="match status" value="1"/>
</dbReference>
<gene>
    <name evidence="9" type="ORF">RN87_09000</name>
</gene>
<keyword evidence="4" id="KW-1003">Cell membrane</keyword>
<evidence type="ECO:0000256" key="6">
    <source>
        <dbReference type="ARBA" id="ARBA00022840"/>
    </source>
</evidence>
<evidence type="ECO:0000256" key="5">
    <source>
        <dbReference type="ARBA" id="ARBA00022741"/>
    </source>
</evidence>
<keyword evidence="3" id="KW-0813">Transport</keyword>
<evidence type="ECO:0000256" key="2">
    <source>
        <dbReference type="ARBA" id="ARBA00005417"/>
    </source>
</evidence>
<dbReference type="KEGG" id="fhw:RN87_09000"/>
<evidence type="ECO:0000259" key="8">
    <source>
        <dbReference type="PROSITE" id="PS50893"/>
    </source>
</evidence>
<protein>
    <submittedName>
        <fullName evidence="9">Nickel import ATP-binding protein NikD</fullName>
    </submittedName>
</protein>
<comment type="similarity">
    <text evidence="2">Belongs to the ABC transporter superfamily.</text>
</comment>
<dbReference type="RefSeq" id="WP_005918312.1">
    <property type="nucleotide sequence ID" value="NZ_ATKF01000035.1"/>
</dbReference>
<dbReference type="CDD" id="cd03257">
    <property type="entry name" value="ABC_NikE_OppD_transporters"/>
    <property type="match status" value="1"/>
</dbReference>
<dbReference type="InterPro" id="IPR050388">
    <property type="entry name" value="ABC_Ni/Peptide_Import"/>
</dbReference>
<feature type="domain" description="ABC transporter" evidence="8">
    <location>
        <begin position="3"/>
        <end position="250"/>
    </location>
</feature>
<dbReference type="InterPro" id="IPR027417">
    <property type="entry name" value="P-loop_NTPase"/>
</dbReference>
<keyword evidence="7" id="KW-0472">Membrane</keyword>
<organism evidence="9">
    <name type="scientific">Fusobacterium hwasookii ChDC F174</name>
    <dbReference type="NCBI Taxonomy" id="1307442"/>
    <lineage>
        <taxon>Bacteria</taxon>
        <taxon>Fusobacteriati</taxon>
        <taxon>Fusobacteriota</taxon>
        <taxon>Fusobacteriia</taxon>
        <taxon>Fusobacteriales</taxon>
        <taxon>Fusobacteriaceae</taxon>
        <taxon>Fusobacterium</taxon>
    </lineage>
</organism>
<dbReference type="AlphaFoldDB" id="A0A0S2ZPD0"/>
<dbReference type="Pfam" id="PF00005">
    <property type="entry name" value="ABC_tran"/>
    <property type="match status" value="1"/>
</dbReference>
<dbReference type="GeneID" id="60659960"/>
<keyword evidence="5" id="KW-0547">Nucleotide-binding</keyword>
<evidence type="ECO:0000313" key="9">
    <source>
        <dbReference type="EMBL" id="ALQ40662.1"/>
    </source>
</evidence>
<dbReference type="GO" id="GO:0016887">
    <property type="term" value="F:ATP hydrolysis activity"/>
    <property type="evidence" value="ECO:0007669"/>
    <property type="project" value="InterPro"/>
</dbReference>
<dbReference type="InterPro" id="IPR003439">
    <property type="entry name" value="ABC_transporter-like_ATP-bd"/>
</dbReference>
<dbReference type="PROSITE" id="PS00211">
    <property type="entry name" value="ABC_TRANSPORTER_1"/>
    <property type="match status" value="1"/>
</dbReference>